<comment type="caution">
    <text evidence="2">The sequence shown here is derived from an EMBL/GenBank/DDBJ whole genome shotgun (WGS) entry which is preliminary data.</text>
</comment>
<keyword evidence="2" id="KW-0645">Protease</keyword>
<evidence type="ECO:0000313" key="3">
    <source>
        <dbReference type="Proteomes" id="UP000886851"/>
    </source>
</evidence>
<dbReference type="SUPFAM" id="SSF56935">
    <property type="entry name" value="Porins"/>
    <property type="match status" value="1"/>
</dbReference>
<organism evidence="2 3">
    <name type="scientific">Candidatus Bacteroides pullicola</name>
    <dbReference type="NCBI Taxonomy" id="2838475"/>
    <lineage>
        <taxon>Bacteria</taxon>
        <taxon>Pseudomonadati</taxon>
        <taxon>Bacteroidota</taxon>
        <taxon>Bacteroidia</taxon>
        <taxon>Bacteroidales</taxon>
        <taxon>Bacteroidaceae</taxon>
        <taxon>Bacteroides</taxon>
    </lineage>
</organism>
<protein>
    <submittedName>
        <fullName evidence="2">Carboxypeptidase regulatory-like domain-containing protein</fullName>
    </submittedName>
</protein>
<dbReference type="InterPro" id="IPR008969">
    <property type="entry name" value="CarboxyPept-like_regulatory"/>
</dbReference>
<sequence length="838" mass="93688">MLLIIILCVLGVARGMAQSPLSFEGTVHDASGQPLPGANVVLYSDAGKVLTFATVGQDGHFSLKHVQGADRLTVSFIGYKTFTLSVTEFRDGQDIVLVESAFQLREVIAKPERIVQRGDTLTYSVASFKQAQDRSIADVIRKMPGLEVKPNGSIEYQGKAINTFYIEGLDLMGGQYAVASNNISADKVQNVQVLEHHQKVKSLRGVSFSEQAALNIVLKEDARSVWTGLADLGVGVAGKGEGVTYDNRLMGMQFNKRFQTLMMYKNNNTGTDIGHEVLDIANLGGYQAEPGLISLMELGGPSFSEQRYTFNASHLLAGNWLWKTGKDADLRVQASGFHDRERQRSGSSLTYLTIDGMPVVTEDYQLTNRRNELKGEVCYTLNADRTYLRSSTRVYADWDEGSGVMRCNDRDVPLRVKPYKRVWSEDVSLSHTTTRGDVWQLFSSTGQTFLPGQLLTLNGLTQVLDLNLFSTRNRASFSKKLGRHFLGNRIGIDYRRQSINGAVWQLVQPYWEPSTQLKFGQHRLEGGVKVSYVRQAYEGASSRQVWAEPFGEWEWKLSALSEISLNYRLSASPREGTALVTGPLFTSYRNQYAGSGQIGERRSHVLLGSYKYRHPVTGVFFNLRPMYVRSSGNVLSENVLEDDVYVQRATQRTYRSDSYSVHTRLAKSFFWGNTTIGLDGSFNATTYAFLSSGQVMKSRMDSYAASLDYSLRPTKWLSVEGKSGATVTGRKELSGASVPLSCVVDWSHYANFHILPAAGWMLSWNNELYHSSEAGFGLNYFCDLSLSYRANRWEITLSANNVIGTAEYRQRVVSSTLQSYTLTYLRPREFLLKFSIDL</sequence>
<name>A0A9D1ZIS2_9BACE</name>
<evidence type="ECO:0000256" key="1">
    <source>
        <dbReference type="SAM" id="SignalP"/>
    </source>
</evidence>
<keyword evidence="2" id="KW-0378">Hydrolase</keyword>
<proteinExistence type="predicted"/>
<reference evidence="2" key="2">
    <citation type="submission" date="2021-04" db="EMBL/GenBank/DDBJ databases">
        <authorList>
            <person name="Gilroy R."/>
        </authorList>
    </citation>
    <scope>NUCLEOTIDE SEQUENCE</scope>
    <source>
        <strain evidence="2">Gambia2-208</strain>
    </source>
</reference>
<dbReference type="SUPFAM" id="SSF49464">
    <property type="entry name" value="Carboxypeptidase regulatory domain-like"/>
    <property type="match status" value="1"/>
</dbReference>
<evidence type="ECO:0000313" key="2">
    <source>
        <dbReference type="EMBL" id="HIY88955.1"/>
    </source>
</evidence>
<keyword evidence="1" id="KW-0732">Signal</keyword>
<dbReference type="Pfam" id="PF13620">
    <property type="entry name" value="CarboxypepD_reg"/>
    <property type="match status" value="1"/>
</dbReference>
<dbReference type="AlphaFoldDB" id="A0A9D1ZIS2"/>
<accession>A0A9D1ZIS2</accession>
<dbReference type="GO" id="GO:0004180">
    <property type="term" value="F:carboxypeptidase activity"/>
    <property type="evidence" value="ECO:0007669"/>
    <property type="project" value="UniProtKB-KW"/>
</dbReference>
<dbReference type="Gene3D" id="2.60.40.1120">
    <property type="entry name" value="Carboxypeptidase-like, regulatory domain"/>
    <property type="match status" value="1"/>
</dbReference>
<dbReference type="Proteomes" id="UP000886851">
    <property type="component" value="Unassembled WGS sequence"/>
</dbReference>
<dbReference type="EMBL" id="DXCV01000064">
    <property type="protein sequence ID" value="HIY88955.1"/>
    <property type="molecule type" value="Genomic_DNA"/>
</dbReference>
<reference evidence="2" key="1">
    <citation type="journal article" date="2021" name="PeerJ">
        <title>Extensive microbial diversity within the chicken gut microbiome revealed by metagenomics and culture.</title>
        <authorList>
            <person name="Gilroy R."/>
            <person name="Ravi A."/>
            <person name="Getino M."/>
            <person name="Pursley I."/>
            <person name="Horton D.L."/>
            <person name="Alikhan N.F."/>
            <person name="Baker D."/>
            <person name="Gharbi K."/>
            <person name="Hall N."/>
            <person name="Watson M."/>
            <person name="Adriaenssens E.M."/>
            <person name="Foster-Nyarko E."/>
            <person name="Jarju S."/>
            <person name="Secka A."/>
            <person name="Antonio M."/>
            <person name="Oren A."/>
            <person name="Chaudhuri R.R."/>
            <person name="La Ragione R."/>
            <person name="Hildebrand F."/>
            <person name="Pallen M.J."/>
        </authorList>
    </citation>
    <scope>NUCLEOTIDE SEQUENCE</scope>
    <source>
        <strain evidence="2">Gambia2-208</strain>
    </source>
</reference>
<feature type="signal peptide" evidence="1">
    <location>
        <begin position="1"/>
        <end position="17"/>
    </location>
</feature>
<keyword evidence="2" id="KW-0121">Carboxypeptidase</keyword>
<feature type="chain" id="PRO_5038636098" evidence="1">
    <location>
        <begin position="18"/>
        <end position="838"/>
    </location>
</feature>
<gene>
    <name evidence="2" type="ORF">H9824_09655</name>
</gene>